<evidence type="ECO:0000313" key="4">
    <source>
        <dbReference type="Proteomes" id="UP000238157"/>
    </source>
</evidence>
<feature type="transmembrane region" description="Helical" evidence="1">
    <location>
        <begin position="128"/>
        <end position="147"/>
    </location>
</feature>
<dbReference type="InterPro" id="IPR010982">
    <property type="entry name" value="Lambda_DNA-bd_dom_sf"/>
</dbReference>
<sequence length="283" mass="32218">MVKQNLMNMKQPLLGQKILEWRKAKGLTQEELVERCNINVRTIQRIEAGEVTPRSFTVKAILEVLEVKPEEVKNLEMEKEEESQLSNLNSWLRISFIAGIIYIALAMVESFLDVQLLIDKKGFPIGFGYLYTFLKISVSVLFVAFSLGFYKLGESFSNLLMKVMSIFLMILTVVFVIEDVVTYWMGIDIVSSLLLRSLISGVVYVLFATSFLHLSKEKGPTYIIVGALGMVTGISFMTVIFAIPGLIFLTIFEISLIVLLYQEYKKVTEKSELTFVQQEQTFQ</sequence>
<keyword evidence="4" id="KW-1185">Reference proteome</keyword>
<feature type="domain" description="HTH cro/C1-type" evidence="2">
    <location>
        <begin position="18"/>
        <end position="72"/>
    </location>
</feature>
<dbReference type="SMART" id="SM00530">
    <property type="entry name" value="HTH_XRE"/>
    <property type="match status" value="1"/>
</dbReference>
<feature type="transmembrane region" description="Helical" evidence="1">
    <location>
        <begin position="159"/>
        <end position="177"/>
    </location>
</feature>
<comment type="caution">
    <text evidence="3">The sequence shown here is derived from an EMBL/GenBank/DDBJ whole genome shotgun (WGS) entry which is preliminary data.</text>
</comment>
<dbReference type="Pfam" id="PF01381">
    <property type="entry name" value="HTH_3"/>
    <property type="match status" value="1"/>
</dbReference>
<feature type="transmembrane region" description="Helical" evidence="1">
    <location>
        <begin position="91"/>
        <end position="108"/>
    </location>
</feature>
<proteinExistence type="predicted"/>
<reference evidence="3 4" key="1">
    <citation type="submission" date="2018-03" db="EMBL/GenBank/DDBJ databases">
        <title>Genomic Encyclopedia of Archaeal and Bacterial Type Strains, Phase II (KMG-II): from individual species to whole genera.</title>
        <authorList>
            <person name="Goeker M."/>
        </authorList>
    </citation>
    <scope>NUCLEOTIDE SEQUENCE [LARGE SCALE GENOMIC DNA]</scope>
    <source>
        <strain evidence="3 4">DSM 27929</strain>
    </source>
</reference>
<protein>
    <submittedName>
        <fullName evidence="3">Helix-turn-helix protein</fullName>
    </submittedName>
</protein>
<dbReference type="CDD" id="cd00093">
    <property type="entry name" value="HTH_XRE"/>
    <property type="match status" value="1"/>
</dbReference>
<gene>
    <name evidence="3" type="ORF">CLW00_10541</name>
</gene>
<keyword evidence="1" id="KW-1133">Transmembrane helix</keyword>
<accession>A0A2T0WMJ3</accession>
<evidence type="ECO:0000313" key="3">
    <source>
        <dbReference type="EMBL" id="PRY87921.1"/>
    </source>
</evidence>
<organism evidence="3 4">
    <name type="scientific">Mongoliibacter ruber</name>
    <dbReference type="NCBI Taxonomy" id="1750599"/>
    <lineage>
        <taxon>Bacteria</taxon>
        <taxon>Pseudomonadati</taxon>
        <taxon>Bacteroidota</taxon>
        <taxon>Cytophagia</taxon>
        <taxon>Cytophagales</taxon>
        <taxon>Cyclobacteriaceae</taxon>
        <taxon>Mongoliibacter</taxon>
    </lineage>
</organism>
<keyword evidence="1" id="KW-0812">Transmembrane</keyword>
<feature type="transmembrane region" description="Helical" evidence="1">
    <location>
        <begin position="219"/>
        <end position="237"/>
    </location>
</feature>
<dbReference type="InterPro" id="IPR001387">
    <property type="entry name" value="Cro/C1-type_HTH"/>
</dbReference>
<dbReference type="Gene3D" id="1.10.260.40">
    <property type="entry name" value="lambda repressor-like DNA-binding domains"/>
    <property type="match status" value="1"/>
</dbReference>
<evidence type="ECO:0000256" key="1">
    <source>
        <dbReference type="SAM" id="Phobius"/>
    </source>
</evidence>
<dbReference type="Proteomes" id="UP000238157">
    <property type="component" value="Unassembled WGS sequence"/>
</dbReference>
<feature type="transmembrane region" description="Helical" evidence="1">
    <location>
        <begin position="183"/>
        <end position="207"/>
    </location>
</feature>
<evidence type="ECO:0000259" key="2">
    <source>
        <dbReference type="PROSITE" id="PS50943"/>
    </source>
</evidence>
<keyword evidence="1" id="KW-0472">Membrane</keyword>
<dbReference type="SUPFAM" id="SSF47413">
    <property type="entry name" value="lambda repressor-like DNA-binding domains"/>
    <property type="match status" value="1"/>
</dbReference>
<name>A0A2T0WMJ3_9BACT</name>
<dbReference type="PROSITE" id="PS50943">
    <property type="entry name" value="HTH_CROC1"/>
    <property type="match status" value="1"/>
</dbReference>
<dbReference type="GO" id="GO:0003677">
    <property type="term" value="F:DNA binding"/>
    <property type="evidence" value="ECO:0007669"/>
    <property type="project" value="InterPro"/>
</dbReference>
<dbReference type="AlphaFoldDB" id="A0A2T0WMJ3"/>
<dbReference type="EMBL" id="PVTR01000005">
    <property type="protein sequence ID" value="PRY87921.1"/>
    <property type="molecule type" value="Genomic_DNA"/>
</dbReference>